<dbReference type="SMART" id="SM00132">
    <property type="entry name" value="LIM"/>
    <property type="match status" value="4"/>
</dbReference>
<dbReference type="OrthoDB" id="1112565at2759"/>
<dbReference type="GeneID" id="94841857"/>
<dbReference type="PANTHER" id="PTHR24212:SF8">
    <property type="entry name" value="LIM ZINC FINGER DOMAIN CONTAINING PROTEIN"/>
    <property type="match status" value="1"/>
</dbReference>
<evidence type="ECO:0000313" key="7">
    <source>
        <dbReference type="EMBL" id="OHT02726.1"/>
    </source>
</evidence>
<evidence type="ECO:0000256" key="5">
    <source>
        <dbReference type="PROSITE-ProRule" id="PRU00125"/>
    </source>
</evidence>
<dbReference type="PANTHER" id="PTHR24212">
    <property type="entry name" value="ZYXIN/TRIP6"/>
    <property type="match status" value="1"/>
</dbReference>
<keyword evidence="2" id="KW-0677">Repeat</keyword>
<feature type="domain" description="LIM zinc-binding" evidence="6">
    <location>
        <begin position="484"/>
        <end position="546"/>
    </location>
</feature>
<dbReference type="Proteomes" id="UP000179807">
    <property type="component" value="Unassembled WGS sequence"/>
</dbReference>
<dbReference type="CDD" id="cd08368">
    <property type="entry name" value="LIM"/>
    <property type="match status" value="4"/>
</dbReference>
<dbReference type="PROSITE" id="PS50023">
    <property type="entry name" value="LIM_DOMAIN_2"/>
    <property type="match status" value="3"/>
</dbReference>
<name>A0A1J4JZ00_9EUKA</name>
<dbReference type="Gene3D" id="2.10.110.10">
    <property type="entry name" value="Cysteine Rich Protein"/>
    <property type="match status" value="4"/>
</dbReference>
<keyword evidence="1 5" id="KW-0479">Metal-binding</keyword>
<comment type="caution">
    <text evidence="7">The sequence shown here is derived from an EMBL/GenBank/DDBJ whole genome shotgun (WGS) entry which is preliminary data.</text>
</comment>
<proteinExistence type="predicted"/>
<evidence type="ECO:0000313" key="8">
    <source>
        <dbReference type="Proteomes" id="UP000179807"/>
    </source>
</evidence>
<keyword evidence="8" id="KW-1185">Reference proteome</keyword>
<feature type="domain" description="LIM zinc-binding" evidence="6">
    <location>
        <begin position="303"/>
        <end position="362"/>
    </location>
</feature>
<dbReference type="AlphaFoldDB" id="A0A1J4JZ00"/>
<evidence type="ECO:0000256" key="4">
    <source>
        <dbReference type="ARBA" id="ARBA00023038"/>
    </source>
</evidence>
<accession>A0A1J4JZ00</accession>
<dbReference type="PROSITE" id="PS00478">
    <property type="entry name" value="LIM_DOMAIN_1"/>
    <property type="match status" value="1"/>
</dbReference>
<sequence length="616" mass="70024">MIVFLHSKFNQNMNSKIDPYALPDPIIHSISDELFKNYDTELNDPEKTNQVESTLPILKIDSNPQTKLNVSHENLPQFSNIKSSPPNFDGKRVRRVSFSNEMGQINQMMENFNPSIIDKNLDNLLPSGTFPDIGITLKSGSFGDFSQNDNSNIVRENLSFDSLGVEPTNLESLPEFVPNSIPLTSLDFNDPTVLPDLPRLPVFNIDTNNQNNENSNNKNELNKGNAGVLRFSNRPGTDLTSVTDIMISGDFNDSSLLPQIPSQNSDLMLIAPELGSISSSGNLPNIVPRTDFGHVDVNGLSQRNCKICDRPVEFDGLFANGDYFHRTCAKCPHCGIQLAPPKCVLFKEKLYCVSCAEMKCELKKCSICNLPLDGFQKELTLSKINQTIHTNCLCCYECSRNLAKGQQEILEDKILCRRCASCAKQRICAKCNQYIVGNFVHCHKKYYHPDHFTCLICNKIIFGNDYKIHHNRIFCSTHSSYFQQHCSYCKRALYLTDEMLLKWKGKLFHKVCFVCRVCGCDLLPEHTKSFHSRPHCEECFKRRKSESSTGFGSQTKKHIPEVAQERRIRYMNDGVKIVMPVYETKNQFLENVEVDDIDDDFHEMKLTAFEKVKLAD</sequence>
<dbReference type="SUPFAM" id="SSF57716">
    <property type="entry name" value="Glucocorticoid receptor-like (DNA-binding domain)"/>
    <property type="match status" value="2"/>
</dbReference>
<feature type="domain" description="LIM zinc-binding" evidence="6">
    <location>
        <begin position="363"/>
        <end position="426"/>
    </location>
</feature>
<dbReference type="Pfam" id="PF00412">
    <property type="entry name" value="LIM"/>
    <property type="match status" value="3"/>
</dbReference>
<gene>
    <name evidence="7" type="ORF">TRFO_30091</name>
</gene>
<protein>
    <recommendedName>
        <fullName evidence="6">LIM zinc-binding domain-containing protein</fullName>
    </recommendedName>
</protein>
<dbReference type="InterPro" id="IPR001781">
    <property type="entry name" value="Znf_LIM"/>
</dbReference>
<dbReference type="EMBL" id="MLAK01000855">
    <property type="protein sequence ID" value="OHT02726.1"/>
    <property type="molecule type" value="Genomic_DNA"/>
</dbReference>
<keyword evidence="3 5" id="KW-0862">Zinc</keyword>
<evidence type="ECO:0000256" key="3">
    <source>
        <dbReference type="ARBA" id="ARBA00022833"/>
    </source>
</evidence>
<evidence type="ECO:0000259" key="6">
    <source>
        <dbReference type="PROSITE" id="PS50023"/>
    </source>
</evidence>
<dbReference type="GO" id="GO:0046872">
    <property type="term" value="F:metal ion binding"/>
    <property type="evidence" value="ECO:0007669"/>
    <property type="project" value="UniProtKB-KW"/>
</dbReference>
<reference evidence="7" key="1">
    <citation type="submission" date="2016-10" db="EMBL/GenBank/DDBJ databases">
        <authorList>
            <person name="Benchimol M."/>
            <person name="Almeida L.G."/>
            <person name="Vasconcelos A.T."/>
            <person name="Perreira-Neves A."/>
            <person name="Rosa I.A."/>
            <person name="Tasca T."/>
            <person name="Bogo M.R."/>
            <person name="de Souza W."/>
        </authorList>
    </citation>
    <scope>NUCLEOTIDE SEQUENCE [LARGE SCALE GENOMIC DNA]</scope>
    <source>
        <strain evidence="7">K</strain>
    </source>
</reference>
<evidence type="ECO:0000256" key="2">
    <source>
        <dbReference type="ARBA" id="ARBA00022737"/>
    </source>
</evidence>
<dbReference type="RefSeq" id="XP_068355862.1">
    <property type="nucleotide sequence ID" value="XM_068507153.1"/>
</dbReference>
<organism evidence="7 8">
    <name type="scientific">Tritrichomonas foetus</name>
    <dbReference type="NCBI Taxonomy" id="1144522"/>
    <lineage>
        <taxon>Eukaryota</taxon>
        <taxon>Metamonada</taxon>
        <taxon>Parabasalia</taxon>
        <taxon>Tritrichomonadida</taxon>
        <taxon>Tritrichomonadidae</taxon>
        <taxon>Tritrichomonas</taxon>
    </lineage>
</organism>
<evidence type="ECO:0000256" key="1">
    <source>
        <dbReference type="ARBA" id="ARBA00022723"/>
    </source>
</evidence>
<keyword evidence="4 5" id="KW-0440">LIM domain</keyword>
<dbReference type="VEuPathDB" id="TrichDB:TRFO_30091"/>